<dbReference type="AlphaFoldDB" id="A0A6A0HDA8"/>
<feature type="compositionally biased region" description="Basic and acidic residues" evidence="1">
    <location>
        <begin position="140"/>
        <end position="149"/>
    </location>
</feature>
<accession>A0A6A0HDA8</accession>
<evidence type="ECO:0000256" key="1">
    <source>
        <dbReference type="SAM" id="MobiDB-lite"/>
    </source>
</evidence>
<organism evidence="2">
    <name type="scientific">Hyalella azteca</name>
    <name type="common">Amphipod</name>
    <dbReference type="NCBI Taxonomy" id="294128"/>
    <lineage>
        <taxon>Eukaryota</taxon>
        <taxon>Metazoa</taxon>
        <taxon>Ecdysozoa</taxon>
        <taxon>Arthropoda</taxon>
        <taxon>Crustacea</taxon>
        <taxon>Multicrustacea</taxon>
        <taxon>Malacostraca</taxon>
        <taxon>Eumalacostraca</taxon>
        <taxon>Peracarida</taxon>
        <taxon>Amphipoda</taxon>
        <taxon>Senticaudata</taxon>
        <taxon>Talitrida</taxon>
        <taxon>Talitroidea</taxon>
        <taxon>Hyalellidae</taxon>
        <taxon>Hyalella</taxon>
    </lineage>
</organism>
<sequence>MRSTSRHSFGVTQSSRGVPVILELGLQVPLILELGLQVPVILQLGLQVPVILQLGLQVPVILELGLLELEILILGIKALNRILLCFFTGIQALGDLPLLTLLIKRAFTVLQVTVLRYQLVLSLKGMLDDRDSSEDSASGIRREPKDHSSRIKSSVRPMTKNVASGASSRDAPDTSNSNRREQGYRVTVNPVRVETPDVGVPPTTQKKIAKNEIEYKRDEMKRTFSSRAHSKKPGLAVVSNSGAGLAGVSEILELSLQLSVILELGLQVPVILELGLQEQIILELGLQMSVIMELGLQVSVIMELGLQVSVIMELGLQIH</sequence>
<dbReference type="EMBL" id="JQDR03000963">
    <property type="protein sequence ID" value="KAA0203722.1"/>
    <property type="molecule type" value="Genomic_DNA"/>
</dbReference>
<dbReference type="Proteomes" id="UP000711488">
    <property type="component" value="Unassembled WGS sequence"/>
</dbReference>
<name>A0A6A0HDA8_HYAAZ</name>
<evidence type="ECO:0000313" key="2">
    <source>
        <dbReference type="EMBL" id="KAA0203722.1"/>
    </source>
</evidence>
<proteinExistence type="predicted"/>
<feature type="compositionally biased region" description="Polar residues" evidence="1">
    <location>
        <begin position="161"/>
        <end position="177"/>
    </location>
</feature>
<gene>
    <name evidence="2" type="ORF">HAZT_HAZT000876</name>
</gene>
<comment type="caution">
    <text evidence="2">The sequence shown here is derived from an EMBL/GenBank/DDBJ whole genome shotgun (WGS) entry which is preliminary data.</text>
</comment>
<reference evidence="2" key="3">
    <citation type="submission" date="2019-06" db="EMBL/GenBank/DDBJ databases">
        <authorList>
            <person name="Poynton C."/>
            <person name="Hasenbein S."/>
            <person name="Benoit J.B."/>
            <person name="Sepulveda M.S."/>
            <person name="Poelchau M.F."/>
            <person name="Murali S.C."/>
            <person name="Chen S."/>
            <person name="Glastad K.M."/>
            <person name="Werren J.H."/>
            <person name="Vineis J.H."/>
            <person name="Bowen J.L."/>
            <person name="Friedrich M."/>
            <person name="Jones J."/>
            <person name="Robertson H.M."/>
            <person name="Feyereisen R."/>
            <person name="Mechler-Hickson A."/>
            <person name="Mathers N."/>
            <person name="Lee C.E."/>
            <person name="Colbourne J.K."/>
            <person name="Biales A."/>
            <person name="Johnston J.S."/>
            <person name="Wellborn G.A."/>
            <person name="Rosendale A.J."/>
            <person name="Cridge A.G."/>
            <person name="Munoz-Torres M.C."/>
            <person name="Bain P.A."/>
            <person name="Manny A.R."/>
            <person name="Major K.M."/>
            <person name="Lambert F.N."/>
            <person name="Vulpe C.D."/>
            <person name="Tuck P."/>
            <person name="Blalock B.J."/>
            <person name="Lin Y.-Y."/>
            <person name="Smith M.E."/>
            <person name="Ochoa-Acuna H."/>
            <person name="Chen M.-J.M."/>
            <person name="Childers C.P."/>
            <person name="Qu J."/>
            <person name="Dugan S."/>
            <person name="Lee S.L."/>
            <person name="Chao H."/>
            <person name="Dinh H."/>
            <person name="Han Y."/>
            <person name="Doddapaneni H."/>
            <person name="Worley K.C."/>
            <person name="Muzny D.M."/>
            <person name="Gibbs R.A."/>
            <person name="Richards S."/>
        </authorList>
    </citation>
    <scope>NUCLEOTIDE SEQUENCE</scope>
    <source>
        <strain evidence="2">HAZT.00-mixed</strain>
        <tissue evidence="2">Whole organism</tissue>
    </source>
</reference>
<reference evidence="2" key="1">
    <citation type="submission" date="2014-08" db="EMBL/GenBank/DDBJ databases">
        <authorList>
            <person name="Murali S."/>
            <person name="Richards S."/>
            <person name="Bandaranaike D."/>
            <person name="Bellair M."/>
            <person name="Blankenburg K."/>
            <person name="Chao H."/>
            <person name="Dinh H."/>
            <person name="Doddapaneni H."/>
            <person name="Dugan-Rocha S."/>
            <person name="Elkadiri S."/>
            <person name="Gnanaolivu R."/>
            <person name="Hughes D."/>
            <person name="Lee S."/>
            <person name="Li M."/>
            <person name="Ming W."/>
            <person name="Munidasa M."/>
            <person name="Muniz J."/>
            <person name="Nguyen L."/>
            <person name="Osuji N."/>
            <person name="Pu L.-L."/>
            <person name="Puazo M."/>
            <person name="Skinner E."/>
            <person name="Qu C."/>
            <person name="Quiroz J."/>
            <person name="Raj R."/>
            <person name="Weissenberger G."/>
            <person name="Xin Y."/>
            <person name="Zou X."/>
            <person name="Han Y."/>
            <person name="Worley K."/>
            <person name="Muzny D."/>
            <person name="Gibbs R."/>
        </authorList>
    </citation>
    <scope>NUCLEOTIDE SEQUENCE</scope>
    <source>
        <strain evidence="2">HAZT.00-mixed</strain>
        <tissue evidence="2">Whole organism</tissue>
    </source>
</reference>
<protein>
    <submittedName>
        <fullName evidence="2">Uncharacterized protein</fullName>
    </submittedName>
</protein>
<feature type="region of interest" description="Disordered" evidence="1">
    <location>
        <begin position="129"/>
        <end position="186"/>
    </location>
</feature>
<reference evidence="2" key="2">
    <citation type="journal article" date="2018" name="Environ. Sci. Technol.">
        <title>The Toxicogenome of Hyalella azteca: A Model for Sediment Ecotoxicology and Evolutionary Toxicology.</title>
        <authorList>
            <person name="Poynton H.C."/>
            <person name="Hasenbein S."/>
            <person name="Benoit J.B."/>
            <person name="Sepulveda M.S."/>
            <person name="Poelchau M.F."/>
            <person name="Hughes D.S.T."/>
            <person name="Murali S.C."/>
            <person name="Chen S."/>
            <person name="Glastad K.M."/>
            <person name="Goodisman M.A.D."/>
            <person name="Werren J.H."/>
            <person name="Vineis J.H."/>
            <person name="Bowen J.L."/>
            <person name="Friedrich M."/>
            <person name="Jones J."/>
            <person name="Robertson H.M."/>
            <person name="Feyereisen R."/>
            <person name="Mechler-Hickson A."/>
            <person name="Mathers N."/>
            <person name="Lee C.E."/>
            <person name="Colbourne J.K."/>
            <person name="Biales A."/>
            <person name="Johnston J.S."/>
            <person name="Wellborn G.A."/>
            <person name="Rosendale A.J."/>
            <person name="Cridge A.G."/>
            <person name="Munoz-Torres M.C."/>
            <person name="Bain P.A."/>
            <person name="Manny A.R."/>
            <person name="Major K.M."/>
            <person name="Lambert F.N."/>
            <person name="Vulpe C.D."/>
            <person name="Tuck P."/>
            <person name="Blalock B.J."/>
            <person name="Lin Y.Y."/>
            <person name="Smith M.E."/>
            <person name="Ochoa-Acuna H."/>
            <person name="Chen M.M."/>
            <person name="Childers C.P."/>
            <person name="Qu J."/>
            <person name="Dugan S."/>
            <person name="Lee S.L."/>
            <person name="Chao H."/>
            <person name="Dinh H."/>
            <person name="Han Y."/>
            <person name="Doddapaneni H."/>
            <person name="Worley K.C."/>
            <person name="Muzny D.M."/>
            <person name="Gibbs R.A."/>
            <person name="Richards S."/>
        </authorList>
    </citation>
    <scope>NUCLEOTIDE SEQUENCE</scope>
    <source>
        <strain evidence="2">HAZT.00-mixed</strain>
        <tissue evidence="2">Whole organism</tissue>
    </source>
</reference>